<feature type="compositionally biased region" description="Basic and acidic residues" evidence="14">
    <location>
        <begin position="190"/>
        <end position="199"/>
    </location>
</feature>
<dbReference type="SMART" id="SM00360">
    <property type="entry name" value="RRM"/>
    <property type="match status" value="1"/>
</dbReference>
<evidence type="ECO:0000256" key="12">
    <source>
        <dbReference type="ARBA" id="ARBA00068482"/>
    </source>
</evidence>
<evidence type="ECO:0000256" key="6">
    <source>
        <dbReference type="ARBA" id="ARBA00022553"/>
    </source>
</evidence>
<evidence type="ECO:0000256" key="4">
    <source>
        <dbReference type="ARBA" id="ARBA00022490"/>
    </source>
</evidence>
<dbReference type="GeneID" id="110576319"/>
<dbReference type="GO" id="GO:0006397">
    <property type="term" value="P:mRNA processing"/>
    <property type="evidence" value="ECO:0007669"/>
    <property type="project" value="UniProtKB-KW"/>
</dbReference>
<dbReference type="FunFam" id="3.30.70.330:FF:000231">
    <property type="entry name" value="Cleavage and polyadenylation specificity factor subunit 7"/>
    <property type="match status" value="1"/>
</dbReference>
<evidence type="ECO:0000256" key="10">
    <source>
        <dbReference type="ARBA" id="ARBA00023242"/>
    </source>
</evidence>
<feature type="region of interest" description="Disordered" evidence="14">
    <location>
        <begin position="176"/>
        <end position="224"/>
    </location>
</feature>
<comment type="subcellular location">
    <subcellularLocation>
        <location evidence="2">Cytoplasm</location>
    </subcellularLocation>
    <subcellularLocation>
        <location evidence="1">Nucleus</location>
    </subcellularLocation>
</comment>
<reference evidence="17 18" key="1">
    <citation type="submission" date="2025-04" db="UniProtKB">
        <authorList>
            <consortium name="RefSeq"/>
        </authorList>
    </citation>
    <scope>IDENTIFICATION</scope>
    <source>
        <tissue evidence="17 18">Blood</tissue>
    </source>
</reference>
<dbReference type="InterPro" id="IPR000504">
    <property type="entry name" value="RRM_dom"/>
</dbReference>
<comment type="function">
    <text evidence="11">Component of the cleavage factor Im (CFIm) complex that functions as an activator of the pre-mRNA 3'-end cleavage and polyadenylation processing required for the maturation of pre-mRNA into functional mRNAs. CFIm contributes to the recruitment of multiprotein complexes on specific sequences on the pre-mRNA 3'-end, so called cleavage and polyadenylation signals (pA signals). Most pre-mRNAs contain multiple pA signals, resulting in alternative cleavage and polyadenylation (APA) producing mRNAs with variable 3'-end formation. The CFIm complex acts as a key regulator of cleavage and polyadenylation site choice during APA through its binding to 5'-UGUA-3' elements localized in the 3'-untranslated region (UTR) for a huge number of pre-mRNAs. CPSF7 activates directly the mRNA 3'-processing machinery. Binds to pA signals in RNA substrates.</text>
</comment>
<keyword evidence="8" id="KW-0832">Ubl conjugation</keyword>
<organism evidence="16 17">
    <name type="scientific">Neomonachus schauinslandi</name>
    <name type="common">Hawaiian monk seal</name>
    <name type="synonym">Monachus schauinslandi</name>
    <dbReference type="NCBI Taxonomy" id="29088"/>
    <lineage>
        <taxon>Eukaryota</taxon>
        <taxon>Metazoa</taxon>
        <taxon>Chordata</taxon>
        <taxon>Craniata</taxon>
        <taxon>Vertebrata</taxon>
        <taxon>Euteleostomi</taxon>
        <taxon>Mammalia</taxon>
        <taxon>Eutheria</taxon>
        <taxon>Laurasiatheria</taxon>
        <taxon>Carnivora</taxon>
        <taxon>Caniformia</taxon>
        <taxon>Pinnipedia</taxon>
        <taxon>Phocidae</taxon>
        <taxon>Monachinae</taxon>
        <taxon>Monachini</taxon>
        <taxon>Neomonachus</taxon>
    </lineage>
</organism>
<keyword evidence="4" id="KW-0963">Cytoplasm</keyword>
<dbReference type="RefSeq" id="XP_021541140.1">
    <property type="nucleotide sequence ID" value="XM_021685465.1"/>
</dbReference>
<evidence type="ECO:0000256" key="11">
    <source>
        <dbReference type="ARBA" id="ARBA00057133"/>
    </source>
</evidence>
<feature type="domain" description="RRM" evidence="15">
    <location>
        <begin position="82"/>
        <end position="162"/>
    </location>
</feature>
<evidence type="ECO:0000259" key="15">
    <source>
        <dbReference type="PROSITE" id="PS50102"/>
    </source>
</evidence>
<keyword evidence="5" id="KW-1017">Isopeptide bond</keyword>
<evidence type="ECO:0000256" key="1">
    <source>
        <dbReference type="ARBA" id="ARBA00004123"/>
    </source>
</evidence>
<dbReference type="InterPro" id="IPR035979">
    <property type="entry name" value="RBD_domain_sf"/>
</dbReference>
<dbReference type="GO" id="GO:0003723">
    <property type="term" value="F:RNA binding"/>
    <property type="evidence" value="ECO:0007669"/>
    <property type="project" value="UniProtKB-UniRule"/>
</dbReference>
<dbReference type="Pfam" id="PF00076">
    <property type="entry name" value="RRM_1"/>
    <property type="match status" value="1"/>
</dbReference>
<evidence type="ECO:0000256" key="3">
    <source>
        <dbReference type="ARBA" id="ARBA00006265"/>
    </source>
</evidence>
<feature type="region of interest" description="Disordered" evidence="14">
    <location>
        <begin position="33"/>
        <end position="69"/>
    </location>
</feature>
<dbReference type="Proteomes" id="UP000248481">
    <property type="component" value="Chromosome 11"/>
</dbReference>
<comment type="similarity">
    <text evidence="3">Belongs to the RRM CPSF6/7 family.</text>
</comment>
<evidence type="ECO:0000256" key="8">
    <source>
        <dbReference type="ARBA" id="ARBA00022843"/>
    </source>
</evidence>
<evidence type="ECO:0000313" key="17">
    <source>
        <dbReference type="RefSeq" id="XP_021541140.1"/>
    </source>
</evidence>
<feature type="region of interest" description="Disordered" evidence="14">
    <location>
        <begin position="342"/>
        <end position="362"/>
    </location>
</feature>
<dbReference type="InterPro" id="IPR034772">
    <property type="entry name" value="CPSF6/7"/>
</dbReference>
<evidence type="ECO:0000256" key="13">
    <source>
        <dbReference type="PROSITE-ProRule" id="PRU00176"/>
    </source>
</evidence>
<evidence type="ECO:0000256" key="2">
    <source>
        <dbReference type="ARBA" id="ARBA00004496"/>
    </source>
</evidence>
<proteinExistence type="inferred from homology"/>
<dbReference type="Pfam" id="PF25524">
    <property type="entry name" value="RSLD_CPSF6"/>
    <property type="match status" value="1"/>
</dbReference>
<dbReference type="PROSITE" id="PS50102">
    <property type="entry name" value="RRM"/>
    <property type="match status" value="1"/>
</dbReference>
<accession>A0A2Y9GTG6</accession>
<keyword evidence="16" id="KW-1185">Reference proteome</keyword>
<sequence length="517" mass="56290">MSEGVDLIDIYADEEFNQDPEFNNTDQIDLYDDVLTATSQPSDDRSSSTEPPPPVRQEPSPKPNNKSPAILYTYSGLRNRRAAVYVGSFSWWTTDQQLIQVIRSIGVYDVVELKFAENRANGQSKGYAEVVVASENSVHKLLELLPGKVLNGEKVDVRPATRQNLSQFEAQARKRECVRVPRGGIPPRAHSRDSSDSADGRATPSDNLVPSSARVDKPPSVLPYFNRPPSALPLMVGPPPDTYMKASAPYNHHGSRDSGPPPSTVSEAEFEEIMKRNRAISSSAISKAVSGASAVTRLRRCSQPLLLSNSPGSPMMSVAVSSSPLLRTVFMALKPSPTVWVPAGARPGRDTGPESGRLAGPGRAVGGTGTCFIMKSGMMITSKKGTGSTRDTGIENGTGTTEKGVWLEANVFLMDLHLLTLIRTKGRRPLHPSPFLQAPSPLQTPREYPLPYRIEDCLAALPIPHLLFVRGRNLKTLCGWEGWQTGRKHVQAPGLHREWCFVQGNVGVSDSPGAVRW</sequence>
<dbReference type="CTD" id="79869"/>
<protein>
    <recommendedName>
        <fullName evidence="12">Cleavage and polyadenylation specificity factor subunit 7</fullName>
    </recommendedName>
</protein>
<dbReference type="RefSeq" id="XP_044775206.1">
    <property type="nucleotide sequence ID" value="XM_044919271.1"/>
</dbReference>
<evidence type="ECO:0000256" key="14">
    <source>
        <dbReference type="SAM" id="MobiDB-lite"/>
    </source>
</evidence>
<evidence type="ECO:0000256" key="9">
    <source>
        <dbReference type="ARBA" id="ARBA00022884"/>
    </source>
</evidence>
<evidence type="ECO:0000256" key="5">
    <source>
        <dbReference type="ARBA" id="ARBA00022499"/>
    </source>
</evidence>
<dbReference type="SUPFAM" id="SSF54928">
    <property type="entry name" value="RNA-binding domain, RBD"/>
    <property type="match status" value="1"/>
</dbReference>
<evidence type="ECO:0000313" key="16">
    <source>
        <dbReference type="Proteomes" id="UP000248481"/>
    </source>
</evidence>
<dbReference type="GO" id="GO:0005634">
    <property type="term" value="C:nucleus"/>
    <property type="evidence" value="ECO:0007669"/>
    <property type="project" value="UniProtKB-SubCell"/>
</dbReference>
<keyword evidence="10" id="KW-0539">Nucleus</keyword>
<dbReference type="CDD" id="cd12644">
    <property type="entry name" value="RRM_CFIm59"/>
    <property type="match status" value="1"/>
</dbReference>
<keyword evidence="9 13" id="KW-0694">RNA-binding</keyword>
<evidence type="ECO:0000256" key="7">
    <source>
        <dbReference type="ARBA" id="ARBA00022664"/>
    </source>
</evidence>
<dbReference type="PANTHER" id="PTHR23204">
    <property type="entry name" value="CLEAVAGE AND POLYADENYLATION SPECIFIC FACTOR"/>
    <property type="match status" value="1"/>
</dbReference>
<dbReference type="InterPro" id="IPR034773">
    <property type="entry name" value="CPSF7_RRM"/>
</dbReference>
<name>A0A2Y9GTG6_NEOSC</name>
<gene>
    <name evidence="17 18" type="primary">CPSF7</name>
</gene>
<dbReference type="AlphaFoldDB" id="A0A2Y9GTG6"/>
<dbReference type="Gene3D" id="3.30.70.330">
    <property type="match status" value="1"/>
</dbReference>
<feature type="compositionally biased region" description="Pro residues" evidence="14">
    <location>
        <begin position="50"/>
        <end position="62"/>
    </location>
</feature>
<dbReference type="InterPro" id="IPR012677">
    <property type="entry name" value="Nucleotide-bd_a/b_plait_sf"/>
</dbReference>
<dbReference type="GO" id="GO:0005737">
    <property type="term" value="C:cytoplasm"/>
    <property type="evidence" value="ECO:0007669"/>
    <property type="project" value="UniProtKB-SubCell"/>
</dbReference>
<dbReference type="InterPro" id="IPR057951">
    <property type="entry name" value="CPSF6/7_RSLD_N"/>
</dbReference>
<evidence type="ECO:0000313" key="18">
    <source>
        <dbReference type="RefSeq" id="XP_044775206.1"/>
    </source>
</evidence>
<keyword evidence="6" id="KW-0597">Phosphoprotein</keyword>
<keyword evidence="7" id="KW-0507">mRNA processing</keyword>